<reference evidence="2" key="1">
    <citation type="submission" date="2020-07" db="EMBL/GenBank/DDBJ databases">
        <authorList>
            <person name="Lin J."/>
        </authorList>
    </citation>
    <scope>NUCLEOTIDE SEQUENCE</scope>
</reference>
<sequence length="195" mass="22116">MGWKWVDDEEPSKIVSSGRGLGDVGEVVNPNPRSREEDRCSTRRVVRSTCRTEEVEPGRFIKKCERTQETLRDCIGRPAEVVESETEHSEEDVTDEVKRGSFSLESPTIVPFPFPGLQRDIEALEQGFFGGLSNFLEEAERMTSEFFKSFGVPSSCERETSPFGQRRQVEKENPTNPTEPESSPYSEFASQVREV</sequence>
<evidence type="ECO:0000313" key="2">
    <source>
        <dbReference type="EMBL" id="CAD1841587.1"/>
    </source>
</evidence>
<accession>A0A6V7QFA0</accession>
<organism evidence="2">
    <name type="scientific">Ananas comosus var. bracteatus</name>
    <name type="common">red pineapple</name>
    <dbReference type="NCBI Taxonomy" id="296719"/>
    <lineage>
        <taxon>Eukaryota</taxon>
        <taxon>Viridiplantae</taxon>
        <taxon>Streptophyta</taxon>
        <taxon>Embryophyta</taxon>
        <taxon>Tracheophyta</taxon>
        <taxon>Spermatophyta</taxon>
        <taxon>Magnoliopsida</taxon>
        <taxon>Liliopsida</taxon>
        <taxon>Poales</taxon>
        <taxon>Bromeliaceae</taxon>
        <taxon>Bromelioideae</taxon>
        <taxon>Ananas</taxon>
    </lineage>
</organism>
<evidence type="ECO:0008006" key="3">
    <source>
        <dbReference type="Google" id="ProtNLM"/>
    </source>
</evidence>
<dbReference type="AlphaFoldDB" id="A0A6V7QFA0"/>
<feature type="region of interest" description="Disordered" evidence="1">
    <location>
        <begin position="1"/>
        <end position="40"/>
    </location>
</feature>
<proteinExistence type="predicted"/>
<evidence type="ECO:0000256" key="1">
    <source>
        <dbReference type="SAM" id="MobiDB-lite"/>
    </source>
</evidence>
<dbReference type="PANTHER" id="PTHR35722">
    <property type="entry name" value="MAL D 1-ASSOCIATED PROTEIN"/>
    <property type="match status" value="1"/>
</dbReference>
<feature type="region of interest" description="Disordered" evidence="1">
    <location>
        <begin position="151"/>
        <end position="195"/>
    </location>
</feature>
<dbReference type="InterPro" id="IPR053346">
    <property type="entry name" value="Fra_a_1-associated"/>
</dbReference>
<protein>
    <recommendedName>
        <fullName evidence="3">Mal d 1-associated protein</fullName>
    </recommendedName>
</protein>
<dbReference type="PANTHER" id="PTHR35722:SF1">
    <property type="entry name" value="MAL D 1-ASSOCIATED PROTEIN"/>
    <property type="match status" value="1"/>
</dbReference>
<gene>
    <name evidence="2" type="ORF">CB5_LOCUS24798</name>
</gene>
<feature type="compositionally biased region" description="Low complexity" evidence="1">
    <location>
        <begin position="174"/>
        <end position="187"/>
    </location>
</feature>
<dbReference type="EMBL" id="LR862135">
    <property type="protein sequence ID" value="CAD1841587.1"/>
    <property type="molecule type" value="Genomic_DNA"/>
</dbReference>
<name>A0A6V7QFA0_ANACO</name>
<feature type="compositionally biased region" description="Acidic residues" evidence="1">
    <location>
        <begin position="82"/>
        <end position="94"/>
    </location>
</feature>
<feature type="region of interest" description="Disordered" evidence="1">
    <location>
        <begin position="81"/>
        <end position="100"/>
    </location>
</feature>